<dbReference type="SMART" id="SM00066">
    <property type="entry name" value="GAL4"/>
    <property type="match status" value="1"/>
</dbReference>
<dbReference type="PROSITE" id="PS00463">
    <property type="entry name" value="ZN2_CY6_FUNGAL_1"/>
    <property type="match status" value="1"/>
</dbReference>
<feature type="compositionally biased region" description="Polar residues" evidence="2">
    <location>
        <begin position="60"/>
        <end position="80"/>
    </location>
</feature>
<evidence type="ECO:0000313" key="4">
    <source>
        <dbReference type="EMBL" id="RKU40708.1"/>
    </source>
</evidence>
<reference evidence="4 5" key="1">
    <citation type="submission" date="2018-08" db="EMBL/GenBank/DDBJ databases">
        <title>Draft genome of the lignicolous fungus Coniochaeta pulveracea.</title>
        <authorList>
            <person name="Borstlap C.J."/>
            <person name="De Witt R.N."/>
            <person name="Botha A."/>
            <person name="Volschenk H."/>
        </authorList>
    </citation>
    <scope>NUCLEOTIDE SEQUENCE [LARGE SCALE GENOMIC DNA]</scope>
    <source>
        <strain evidence="4 5">CAB683</strain>
    </source>
</reference>
<dbReference type="CDD" id="cd00067">
    <property type="entry name" value="GAL4"/>
    <property type="match status" value="1"/>
</dbReference>
<protein>
    <recommendedName>
        <fullName evidence="3">Zn(2)-C6 fungal-type domain-containing protein</fullName>
    </recommendedName>
</protein>
<dbReference type="SUPFAM" id="SSF57701">
    <property type="entry name" value="Zn2/Cys6 DNA-binding domain"/>
    <property type="match status" value="1"/>
</dbReference>
<accession>A0A420XZ33</accession>
<dbReference type="GO" id="GO:0000981">
    <property type="term" value="F:DNA-binding transcription factor activity, RNA polymerase II-specific"/>
    <property type="evidence" value="ECO:0007669"/>
    <property type="project" value="InterPro"/>
</dbReference>
<feature type="region of interest" description="Disordered" evidence="2">
    <location>
        <begin position="52"/>
        <end position="99"/>
    </location>
</feature>
<dbReference type="EMBL" id="QVQW01000094">
    <property type="protein sequence ID" value="RKU40708.1"/>
    <property type="molecule type" value="Genomic_DNA"/>
</dbReference>
<keyword evidence="5" id="KW-1185">Reference proteome</keyword>
<name>A0A420XZ33_9PEZI</name>
<proteinExistence type="predicted"/>
<evidence type="ECO:0000256" key="1">
    <source>
        <dbReference type="ARBA" id="ARBA00023242"/>
    </source>
</evidence>
<feature type="compositionally biased region" description="Polar residues" evidence="2">
    <location>
        <begin position="210"/>
        <end position="223"/>
    </location>
</feature>
<evidence type="ECO:0000256" key="2">
    <source>
        <dbReference type="SAM" id="MobiDB-lite"/>
    </source>
</evidence>
<dbReference type="InterPro" id="IPR036864">
    <property type="entry name" value="Zn2-C6_fun-type_DNA-bd_sf"/>
</dbReference>
<feature type="region of interest" description="Disordered" evidence="2">
    <location>
        <begin position="186"/>
        <end position="251"/>
    </location>
</feature>
<dbReference type="InterPro" id="IPR001138">
    <property type="entry name" value="Zn2Cys6_DnaBD"/>
</dbReference>
<dbReference type="Gene3D" id="4.10.240.10">
    <property type="entry name" value="Zn(2)-C6 fungal-type DNA-binding domain"/>
    <property type="match status" value="1"/>
</dbReference>
<dbReference type="AlphaFoldDB" id="A0A420XZ33"/>
<dbReference type="STRING" id="177199.A0A420XZ33"/>
<dbReference type="Proteomes" id="UP000275385">
    <property type="component" value="Unassembled WGS sequence"/>
</dbReference>
<evidence type="ECO:0000313" key="5">
    <source>
        <dbReference type="Proteomes" id="UP000275385"/>
    </source>
</evidence>
<keyword evidence="1" id="KW-0539">Nucleus</keyword>
<dbReference type="Pfam" id="PF00172">
    <property type="entry name" value="Zn_clus"/>
    <property type="match status" value="1"/>
</dbReference>
<gene>
    <name evidence="4" type="ORF">DL546_003605</name>
</gene>
<feature type="region of interest" description="Disordered" evidence="2">
    <location>
        <begin position="326"/>
        <end position="358"/>
    </location>
</feature>
<evidence type="ECO:0000259" key="3">
    <source>
        <dbReference type="PROSITE" id="PS50048"/>
    </source>
</evidence>
<comment type="caution">
    <text evidence="4">The sequence shown here is derived from an EMBL/GenBank/DDBJ whole genome shotgun (WGS) entry which is preliminary data.</text>
</comment>
<dbReference type="PROSITE" id="PS50048">
    <property type="entry name" value="ZN2_CY6_FUNGAL_2"/>
    <property type="match status" value="1"/>
</dbReference>
<sequence length="551" mass="59702">MPLQTDPPAQPQRQSCNRCHKQKLRCTRGNNGENGACDRCARKRIQCVYSSSLPKGRPSLQRQAEQQESAANSRSGSSRVSLEPELQQKALPTSSPAIDIGAGHAISASGIGTSTHMAVDPVLVASSSGETEGGQQQSLMFELMDTDMITETWSWLHNFALNDGKQQDTTDWSNHDLNQFDSAPLRQLPDNILGGIPTSSPPQGLPSPISLPSTTHVRSQSHTALGALQRQPMEKPRERSNTLGSMRVDETPSLRSAVAPVIAQLSQLSTRLSALYDSSSHLANSVQQSSATSLSDGRQAFLVHTAAFEQVAAWLAKAHDQVDSYMTPNPGGLGRSNSHISLDSLPHQSSEPPALDASGHNSQGILHEVFSASHSFLETLRFLHINGIGDQPDTPTIPTMNTTSIAPDSLSNHDNKGYFGRLPSEHSSPNMLPPHCQMIIRHLVMACDILLLQIYVAVLVALQYDAQPSVQMSGTVLGDVRLVLVVHLCSHLIERQQRAVDQYFASVSSTTPLSPLFPEIQPVDRQASSALKKQVHARLAQLRQALQSSTI</sequence>
<organism evidence="4 5">
    <name type="scientific">Coniochaeta pulveracea</name>
    <dbReference type="NCBI Taxonomy" id="177199"/>
    <lineage>
        <taxon>Eukaryota</taxon>
        <taxon>Fungi</taxon>
        <taxon>Dikarya</taxon>
        <taxon>Ascomycota</taxon>
        <taxon>Pezizomycotina</taxon>
        <taxon>Sordariomycetes</taxon>
        <taxon>Sordariomycetidae</taxon>
        <taxon>Coniochaetales</taxon>
        <taxon>Coniochaetaceae</taxon>
        <taxon>Coniochaeta</taxon>
    </lineage>
</organism>
<dbReference type="OrthoDB" id="5243986at2759"/>
<dbReference type="GO" id="GO:0008270">
    <property type="term" value="F:zinc ion binding"/>
    <property type="evidence" value="ECO:0007669"/>
    <property type="project" value="InterPro"/>
</dbReference>
<feature type="compositionally biased region" description="Polar residues" evidence="2">
    <location>
        <begin position="335"/>
        <end position="351"/>
    </location>
</feature>
<feature type="domain" description="Zn(2)-C6 fungal-type" evidence="3">
    <location>
        <begin position="15"/>
        <end position="49"/>
    </location>
</feature>